<dbReference type="NCBIfam" id="TIGR02422">
    <property type="entry name" value="protocat_beta"/>
    <property type="match status" value="1"/>
</dbReference>
<evidence type="ECO:0000256" key="1">
    <source>
        <dbReference type="ARBA" id="ARBA00007825"/>
    </source>
</evidence>
<name>A0A2H1III3_9MICO</name>
<dbReference type="InterPro" id="IPR012785">
    <property type="entry name" value="Protocat_dOase_b"/>
</dbReference>
<proteinExistence type="inferred from homology"/>
<dbReference type="Pfam" id="PF12391">
    <property type="entry name" value="PCDO_beta_N"/>
    <property type="match status" value="1"/>
</dbReference>
<dbReference type="InterPro" id="IPR050770">
    <property type="entry name" value="Intradiol_RC_Dioxygenase"/>
</dbReference>
<feature type="domain" description="Intradiol ring-cleavage dioxygenases" evidence="5">
    <location>
        <begin position="134"/>
        <end position="162"/>
    </location>
</feature>
<dbReference type="PANTHER" id="PTHR33711:SF10">
    <property type="entry name" value="INTRADIOL RING-CLEAVAGE DIOXYGENASES DOMAIN-CONTAINING PROTEIN"/>
    <property type="match status" value="1"/>
</dbReference>
<feature type="region of interest" description="Disordered" evidence="4">
    <location>
        <begin position="26"/>
        <end position="45"/>
    </location>
</feature>
<dbReference type="AlphaFoldDB" id="A0A2H1III3"/>
<reference evidence="7" key="1">
    <citation type="submission" date="2017-03" db="EMBL/GenBank/DDBJ databases">
        <authorList>
            <person name="Monnet C."/>
        </authorList>
    </citation>
    <scope>NUCLEOTIDE SEQUENCE [LARGE SCALE GENOMIC DNA]</scope>
    <source>
        <strain evidence="7">P10</strain>
    </source>
</reference>
<dbReference type="GO" id="GO:0019619">
    <property type="term" value="P:3,4-dihydroxybenzoate catabolic process"/>
    <property type="evidence" value="ECO:0007669"/>
    <property type="project" value="InterPro"/>
</dbReference>
<dbReference type="EMBL" id="FXZE01000003">
    <property type="protein sequence ID" value="SMX74782.1"/>
    <property type="molecule type" value="Genomic_DNA"/>
</dbReference>
<keyword evidence="2 6" id="KW-0223">Dioxygenase</keyword>
<dbReference type="GO" id="GO:0008199">
    <property type="term" value="F:ferric iron binding"/>
    <property type="evidence" value="ECO:0007669"/>
    <property type="project" value="InterPro"/>
</dbReference>
<dbReference type="InterPro" id="IPR015889">
    <property type="entry name" value="Intradiol_dOase_core"/>
</dbReference>
<dbReference type="Gene3D" id="2.60.130.10">
    <property type="entry name" value="Aromatic compound dioxygenase"/>
    <property type="match status" value="1"/>
</dbReference>
<gene>
    <name evidence="6" type="ORF">BANT10_00908</name>
</gene>
<evidence type="ECO:0000313" key="6">
    <source>
        <dbReference type="EMBL" id="SMX74782.1"/>
    </source>
</evidence>
<protein>
    <submittedName>
        <fullName evidence="6">Protocatechuate 3,4-dioxygenase, beta subunit</fullName>
        <ecNumber evidence="6">1.13.11.3</ecNumber>
    </submittedName>
</protein>
<dbReference type="PANTHER" id="PTHR33711">
    <property type="entry name" value="DIOXYGENASE, PUTATIVE (AFU_ORTHOLOGUE AFUA_2G02910)-RELATED"/>
    <property type="match status" value="1"/>
</dbReference>
<dbReference type="EC" id="1.13.11.3" evidence="6"/>
<sequence>MVPDEAGTTDVYEYSDCHECADCREKGSTMGAQKRSGPDDAAESQATLSAEIDAIHADHAGTIAAGKSPETQPRLNYPPYRSSLLRHPTKDLRHTDPETIELFSPAFGHRDLANLESDLTIQAGGEPIGERIKVTGRVLDGSGRPVRNQLVEIWQANSAGRYIHKRDQHPAPIDPNFTGVGRTLTGEDGSYSFTTIKPGPYPWKNHHNAWRPAHIHFSLFGSEFTQRMITQMYFPNDPLFALDPIYQSITDPKARDRLVATYNHDITEHEFLMGYNWDIVLTGGNRTWMEEEDDD</sequence>
<dbReference type="InterPro" id="IPR024756">
    <property type="entry name" value="PCDO_beta_N"/>
</dbReference>
<evidence type="ECO:0000256" key="2">
    <source>
        <dbReference type="ARBA" id="ARBA00022964"/>
    </source>
</evidence>
<organism evidence="6 7">
    <name type="scientific">Brevibacterium antiquum</name>
    <dbReference type="NCBI Taxonomy" id="234835"/>
    <lineage>
        <taxon>Bacteria</taxon>
        <taxon>Bacillati</taxon>
        <taxon>Actinomycetota</taxon>
        <taxon>Actinomycetes</taxon>
        <taxon>Micrococcales</taxon>
        <taxon>Brevibacteriaceae</taxon>
        <taxon>Brevibacterium</taxon>
    </lineage>
</organism>
<comment type="similarity">
    <text evidence="1">Belongs to the intradiol ring-cleavage dioxygenase family.</text>
</comment>
<keyword evidence="3 6" id="KW-0560">Oxidoreductase</keyword>
<dbReference type="GO" id="GO:0018578">
    <property type="term" value="F:protocatechuate 3,4-dioxygenase activity"/>
    <property type="evidence" value="ECO:0007669"/>
    <property type="project" value="UniProtKB-EC"/>
</dbReference>
<dbReference type="InterPro" id="IPR000627">
    <property type="entry name" value="Intradiol_dOase_C"/>
</dbReference>
<evidence type="ECO:0000256" key="3">
    <source>
        <dbReference type="ARBA" id="ARBA00023002"/>
    </source>
</evidence>
<dbReference type="Proteomes" id="UP000234342">
    <property type="component" value="Unassembled WGS sequence"/>
</dbReference>
<keyword evidence="7" id="KW-1185">Reference proteome</keyword>
<dbReference type="SUPFAM" id="SSF49482">
    <property type="entry name" value="Aromatic compound dioxygenase"/>
    <property type="match status" value="1"/>
</dbReference>
<accession>A0A2H1III3</accession>
<dbReference type="PROSITE" id="PS00083">
    <property type="entry name" value="INTRADIOL_DIOXYGENAS"/>
    <property type="match status" value="1"/>
</dbReference>
<evidence type="ECO:0000256" key="4">
    <source>
        <dbReference type="SAM" id="MobiDB-lite"/>
    </source>
</evidence>
<dbReference type="Pfam" id="PF00775">
    <property type="entry name" value="Dioxygenase_C"/>
    <property type="match status" value="1"/>
</dbReference>
<evidence type="ECO:0000313" key="7">
    <source>
        <dbReference type="Proteomes" id="UP000234342"/>
    </source>
</evidence>
<evidence type="ECO:0000259" key="5">
    <source>
        <dbReference type="PROSITE" id="PS00083"/>
    </source>
</evidence>